<protein>
    <submittedName>
        <fullName evidence="12">Putative zinc finger, C2H2-like protein</fullName>
    </submittedName>
</protein>
<feature type="compositionally biased region" description="Low complexity" evidence="10">
    <location>
        <begin position="85"/>
        <end position="103"/>
    </location>
</feature>
<evidence type="ECO:0000256" key="8">
    <source>
        <dbReference type="ARBA" id="ARBA00023242"/>
    </source>
</evidence>
<evidence type="ECO:0000259" key="11">
    <source>
        <dbReference type="PROSITE" id="PS50157"/>
    </source>
</evidence>
<evidence type="ECO:0000256" key="2">
    <source>
        <dbReference type="ARBA" id="ARBA00022723"/>
    </source>
</evidence>
<keyword evidence="2" id="KW-0479">Metal-binding</keyword>
<dbReference type="STRING" id="4232.A0A251TDT1"/>
<dbReference type="PANTHER" id="PTHR26374">
    <property type="entry name" value="ZINC FINGER PROTEIN ZAT5"/>
    <property type="match status" value="1"/>
</dbReference>
<keyword evidence="13" id="KW-1185">Reference proteome</keyword>
<evidence type="ECO:0000313" key="13">
    <source>
        <dbReference type="Proteomes" id="UP000215914"/>
    </source>
</evidence>
<dbReference type="InterPro" id="IPR036236">
    <property type="entry name" value="Znf_C2H2_sf"/>
</dbReference>
<gene>
    <name evidence="12" type="ORF">HannXRQ_Chr11g0350621</name>
</gene>
<feature type="domain" description="C2H2-type" evidence="11">
    <location>
        <begin position="177"/>
        <end position="204"/>
    </location>
</feature>
<dbReference type="PROSITE" id="PS00028">
    <property type="entry name" value="ZINC_FINGER_C2H2_1"/>
    <property type="match status" value="2"/>
</dbReference>
<evidence type="ECO:0000313" key="12">
    <source>
        <dbReference type="EMBL" id="OTG09228.1"/>
    </source>
</evidence>
<dbReference type="EMBL" id="CM007900">
    <property type="protein sequence ID" value="OTG09228.1"/>
    <property type="molecule type" value="Genomic_DNA"/>
</dbReference>
<dbReference type="InterPro" id="IPR013087">
    <property type="entry name" value="Znf_C2H2_type"/>
</dbReference>
<comment type="subcellular location">
    <subcellularLocation>
        <location evidence="1">Nucleus</location>
    </subcellularLocation>
</comment>
<proteinExistence type="predicted"/>
<keyword evidence="6" id="KW-0805">Transcription regulation</keyword>
<dbReference type="SMART" id="SM00355">
    <property type="entry name" value="ZnF_C2H2"/>
    <property type="match status" value="2"/>
</dbReference>
<evidence type="ECO:0000256" key="3">
    <source>
        <dbReference type="ARBA" id="ARBA00022737"/>
    </source>
</evidence>
<keyword evidence="5" id="KW-0862">Zinc</keyword>
<organism evidence="12 13">
    <name type="scientific">Helianthus annuus</name>
    <name type="common">Common sunflower</name>
    <dbReference type="NCBI Taxonomy" id="4232"/>
    <lineage>
        <taxon>Eukaryota</taxon>
        <taxon>Viridiplantae</taxon>
        <taxon>Streptophyta</taxon>
        <taxon>Embryophyta</taxon>
        <taxon>Tracheophyta</taxon>
        <taxon>Spermatophyta</taxon>
        <taxon>Magnoliopsida</taxon>
        <taxon>eudicotyledons</taxon>
        <taxon>Gunneridae</taxon>
        <taxon>Pentapetalae</taxon>
        <taxon>asterids</taxon>
        <taxon>campanulids</taxon>
        <taxon>Asterales</taxon>
        <taxon>Asteraceae</taxon>
        <taxon>Asteroideae</taxon>
        <taxon>Heliantheae alliance</taxon>
        <taxon>Heliantheae</taxon>
        <taxon>Helianthus</taxon>
    </lineage>
</organism>
<evidence type="ECO:0000256" key="10">
    <source>
        <dbReference type="SAM" id="MobiDB-lite"/>
    </source>
</evidence>
<dbReference type="InParanoid" id="A0A251TDT1"/>
<evidence type="ECO:0000256" key="5">
    <source>
        <dbReference type="ARBA" id="ARBA00022833"/>
    </source>
</evidence>
<keyword evidence="7" id="KW-0804">Transcription</keyword>
<dbReference type="Gene3D" id="3.30.160.60">
    <property type="entry name" value="Classic Zinc Finger"/>
    <property type="match status" value="1"/>
</dbReference>
<evidence type="ECO:0000256" key="6">
    <source>
        <dbReference type="ARBA" id="ARBA00023015"/>
    </source>
</evidence>
<keyword evidence="4 9" id="KW-0863">Zinc-finger</keyword>
<dbReference type="FunCoup" id="A0A251TDT1">
    <property type="interactions" value="15"/>
</dbReference>
<evidence type="ECO:0000256" key="1">
    <source>
        <dbReference type="ARBA" id="ARBA00004123"/>
    </source>
</evidence>
<reference evidence="13" key="1">
    <citation type="journal article" date="2017" name="Nature">
        <title>The sunflower genome provides insights into oil metabolism, flowering and Asterid evolution.</title>
        <authorList>
            <person name="Badouin H."/>
            <person name="Gouzy J."/>
            <person name="Grassa C.J."/>
            <person name="Murat F."/>
            <person name="Staton S.E."/>
            <person name="Cottret L."/>
            <person name="Lelandais-Briere C."/>
            <person name="Owens G.L."/>
            <person name="Carrere S."/>
            <person name="Mayjonade B."/>
            <person name="Legrand L."/>
            <person name="Gill N."/>
            <person name="Kane N.C."/>
            <person name="Bowers J.E."/>
            <person name="Hubner S."/>
            <person name="Bellec A."/>
            <person name="Berard A."/>
            <person name="Berges H."/>
            <person name="Blanchet N."/>
            <person name="Boniface M.C."/>
            <person name="Brunel D."/>
            <person name="Catrice O."/>
            <person name="Chaidir N."/>
            <person name="Claudel C."/>
            <person name="Donnadieu C."/>
            <person name="Faraut T."/>
            <person name="Fievet G."/>
            <person name="Helmstetter N."/>
            <person name="King M."/>
            <person name="Knapp S.J."/>
            <person name="Lai Z."/>
            <person name="Le Paslier M.C."/>
            <person name="Lippi Y."/>
            <person name="Lorenzon L."/>
            <person name="Mandel J.R."/>
            <person name="Marage G."/>
            <person name="Marchand G."/>
            <person name="Marquand E."/>
            <person name="Bret-Mestries E."/>
            <person name="Morien E."/>
            <person name="Nambeesan S."/>
            <person name="Nguyen T."/>
            <person name="Pegot-Espagnet P."/>
            <person name="Pouilly N."/>
            <person name="Raftis F."/>
            <person name="Sallet E."/>
            <person name="Schiex T."/>
            <person name="Thomas J."/>
            <person name="Vandecasteele C."/>
            <person name="Vares D."/>
            <person name="Vear F."/>
            <person name="Vautrin S."/>
            <person name="Crespi M."/>
            <person name="Mangin B."/>
            <person name="Burke J.M."/>
            <person name="Salse J."/>
            <person name="Munos S."/>
            <person name="Vincourt P."/>
            <person name="Rieseberg L.H."/>
            <person name="Langlade N.B."/>
        </authorList>
    </citation>
    <scope>NUCLEOTIDE SEQUENCE [LARGE SCALE GENOMIC DNA]</scope>
    <source>
        <strain evidence="13">cv. SF193</strain>
    </source>
</reference>
<sequence>MAILSRAASLSSFSLSLSLSLSIYIYIYIYKTKLPSHYFSYSIFHLSLVSLSTMQANQDYHSSIMADSRNMIIKGKRTKRPRPSSPLSLTMASTSSTTTSATTDGDTENPNNAFHTTNASIEFTKIVQENEEEEDMANCLILLAQSQSQGHSGSFPPLPPPAVGAVEVARTSEFYVYECKTCNRGFSSFQALGGHRASHKKPSNPNMVKQDMHVYHGSTELSLQICSSVGQCNPSGSMKVTKIHICSICSAEFGSGQALGGHMRRHRSMPVARTDCGDSSGCQESKKPKTLLSLDLNLPAPVDDDLRETKVRFRPEEQMIVFSNSSLVHCHI</sequence>
<evidence type="ECO:0000256" key="7">
    <source>
        <dbReference type="ARBA" id="ARBA00023163"/>
    </source>
</evidence>
<dbReference type="PANTHER" id="PTHR26374:SF378">
    <property type="entry name" value="C2H2-TYPE ZINC FINGER FAMILY PROTEIN"/>
    <property type="match status" value="1"/>
</dbReference>
<dbReference type="SUPFAM" id="SSF57667">
    <property type="entry name" value="beta-beta-alpha zinc fingers"/>
    <property type="match status" value="1"/>
</dbReference>
<keyword evidence="3" id="KW-0677">Repeat</keyword>
<dbReference type="OMA" id="ETINLCY"/>
<evidence type="ECO:0000256" key="4">
    <source>
        <dbReference type="ARBA" id="ARBA00022771"/>
    </source>
</evidence>
<accession>A0A251TDT1</accession>
<dbReference type="Proteomes" id="UP000215914">
    <property type="component" value="Chromosome 11"/>
</dbReference>
<dbReference type="PROSITE" id="PS50157">
    <property type="entry name" value="ZINC_FINGER_C2H2_2"/>
    <property type="match status" value="1"/>
</dbReference>
<dbReference type="Pfam" id="PF13912">
    <property type="entry name" value="zf-C2H2_6"/>
    <property type="match status" value="2"/>
</dbReference>
<evidence type="ECO:0000256" key="9">
    <source>
        <dbReference type="PROSITE-ProRule" id="PRU00042"/>
    </source>
</evidence>
<dbReference type="GO" id="GO:0008270">
    <property type="term" value="F:zinc ion binding"/>
    <property type="evidence" value="ECO:0007669"/>
    <property type="project" value="UniProtKB-KW"/>
</dbReference>
<keyword evidence="8" id="KW-0539">Nucleus</keyword>
<name>A0A251TDT1_HELAN</name>
<dbReference type="GO" id="GO:0005634">
    <property type="term" value="C:nucleus"/>
    <property type="evidence" value="ECO:0007669"/>
    <property type="project" value="UniProtKB-SubCell"/>
</dbReference>
<dbReference type="AlphaFoldDB" id="A0A251TDT1"/>
<feature type="region of interest" description="Disordered" evidence="10">
    <location>
        <begin position="76"/>
        <end position="114"/>
    </location>
</feature>